<comment type="cofactor">
    <cofactor evidence="1">
        <name>Mg(2+)</name>
        <dbReference type="ChEBI" id="CHEBI:18420"/>
    </cofactor>
</comment>
<keyword evidence="3" id="KW-0479">Metal-binding</keyword>
<dbReference type="SUPFAM" id="SSF56784">
    <property type="entry name" value="HAD-like"/>
    <property type="match status" value="1"/>
</dbReference>
<evidence type="ECO:0000256" key="4">
    <source>
        <dbReference type="ARBA" id="ARBA00022842"/>
    </source>
</evidence>
<comment type="similarity">
    <text evidence="2">Belongs to the HAD-like hydrolase superfamily. CbbY/CbbZ/Gph/YieH family.</text>
</comment>
<protein>
    <submittedName>
        <fullName evidence="5">HAD family phosphatase</fullName>
    </submittedName>
</protein>
<keyword evidence="4" id="KW-0460">Magnesium</keyword>
<keyword evidence="6" id="KW-1185">Reference proteome</keyword>
<dbReference type="Pfam" id="PF00702">
    <property type="entry name" value="Hydrolase"/>
    <property type="match status" value="1"/>
</dbReference>
<dbReference type="InterPro" id="IPR051600">
    <property type="entry name" value="Beta-PGM-like"/>
</dbReference>
<gene>
    <name evidence="5" type="ORF">ABT322_24075</name>
</gene>
<organism evidence="5 6">
    <name type="scientific">Streptomyces flaveolus</name>
    <dbReference type="NCBI Taxonomy" id="67297"/>
    <lineage>
        <taxon>Bacteria</taxon>
        <taxon>Bacillati</taxon>
        <taxon>Actinomycetota</taxon>
        <taxon>Actinomycetes</taxon>
        <taxon>Kitasatosporales</taxon>
        <taxon>Streptomycetaceae</taxon>
        <taxon>Streptomyces</taxon>
    </lineage>
</organism>
<evidence type="ECO:0000256" key="2">
    <source>
        <dbReference type="ARBA" id="ARBA00006171"/>
    </source>
</evidence>
<dbReference type="InterPro" id="IPR023198">
    <property type="entry name" value="PGP-like_dom2"/>
</dbReference>
<dbReference type="SFLD" id="SFLDG01129">
    <property type="entry name" value="C1.5:_HAD__Beta-PGM__Phosphata"/>
    <property type="match status" value="1"/>
</dbReference>
<dbReference type="InterPro" id="IPR023214">
    <property type="entry name" value="HAD_sf"/>
</dbReference>
<dbReference type="CDD" id="cd07505">
    <property type="entry name" value="HAD_BPGM-like"/>
    <property type="match status" value="1"/>
</dbReference>
<dbReference type="InterPro" id="IPR006439">
    <property type="entry name" value="HAD-SF_hydro_IA"/>
</dbReference>
<dbReference type="PANTHER" id="PTHR46193">
    <property type="entry name" value="6-PHOSPHOGLUCONATE PHOSPHATASE"/>
    <property type="match status" value="1"/>
</dbReference>
<dbReference type="InterPro" id="IPR036412">
    <property type="entry name" value="HAD-like_sf"/>
</dbReference>
<reference evidence="5 6" key="1">
    <citation type="submission" date="2024-06" db="EMBL/GenBank/DDBJ databases">
        <title>The Natural Products Discovery Center: Release of the First 8490 Sequenced Strains for Exploring Actinobacteria Biosynthetic Diversity.</title>
        <authorList>
            <person name="Kalkreuter E."/>
            <person name="Kautsar S.A."/>
            <person name="Yang D."/>
            <person name="Bader C.D."/>
            <person name="Teijaro C.N."/>
            <person name="Fluegel L."/>
            <person name="Davis C.M."/>
            <person name="Simpson J.R."/>
            <person name="Lauterbach L."/>
            <person name="Steele A.D."/>
            <person name="Gui C."/>
            <person name="Meng S."/>
            <person name="Li G."/>
            <person name="Viehrig K."/>
            <person name="Ye F."/>
            <person name="Su P."/>
            <person name="Kiefer A.F."/>
            <person name="Nichols A."/>
            <person name="Cepeda A.J."/>
            <person name="Yan W."/>
            <person name="Fan B."/>
            <person name="Jiang Y."/>
            <person name="Adhikari A."/>
            <person name="Zheng C.-J."/>
            <person name="Schuster L."/>
            <person name="Cowan T.M."/>
            <person name="Smanski M.J."/>
            <person name="Chevrette M.G."/>
            <person name="De Carvalho L.P.S."/>
            <person name="Shen B."/>
        </authorList>
    </citation>
    <scope>NUCLEOTIDE SEQUENCE [LARGE SCALE GENOMIC DNA]</scope>
    <source>
        <strain evidence="5 6">NPDC000632</strain>
    </source>
</reference>
<dbReference type="PANTHER" id="PTHR46193:SF10">
    <property type="entry name" value="6-PHOSPHOGLUCONATE PHOSPHATASE"/>
    <property type="match status" value="1"/>
</dbReference>
<evidence type="ECO:0000313" key="5">
    <source>
        <dbReference type="EMBL" id="MER6906759.1"/>
    </source>
</evidence>
<dbReference type="Proteomes" id="UP001490330">
    <property type="component" value="Unassembled WGS sequence"/>
</dbReference>
<evidence type="ECO:0000256" key="3">
    <source>
        <dbReference type="ARBA" id="ARBA00022723"/>
    </source>
</evidence>
<evidence type="ECO:0000313" key="6">
    <source>
        <dbReference type="Proteomes" id="UP001490330"/>
    </source>
</evidence>
<proteinExistence type="inferred from homology"/>
<evidence type="ECO:0000256" key="1">
    <source>
        <dbReference type="ARBA" id="ARBA00001946"/>
    </source>
</evidence>
<accession>A0ABV1VJU2</accession>
<dbReference type="Gene3D" id="3.40.50.1000">
    <property type="entry name" value="HAD superfamily/HAD-like"/>
    <property type="match status" value="1"/>
</dbReference>
<name>A0ABV1VJU2_9ACTN</name>
<dbReference type="EMBL" id="JBEPCV010000025">
    <property type="protein sequence ID" value="MER6906759.1"/>
    <property type="molecule type" value="Genomic_DNA"/>
</dbReference>
<comment type="caution">
    <text evidence="5">The sequence shown here is derived from an EMBL/GenBank/DDBJ whole genome shotgun (WGS) entry which is preliminary data.</text>
</comment>
<dbReference type="Gene3D" id="1.10.150.240">
    <property type="entry name" value="Putative phosphatase, domain 2"/>
    <property type="match status" value="1"/>
</dbReference>
<sequence>MSRFLQNWYPEAVVFDCDGTLMDTECHWQDARNRAFREFGLLPPPGFAERAKGVHYVDCGRLMAQETNKPELATELTAALLGHFLALVAEDPLTMPGAAEFVRLCARRVPLAVASNCPLEVVDESLGRAGLRRYFRHVVVPTVMPGEPGAEETAKAATLGEEGQVVRPKPWPDVYSTAARLCGVPPSTALAVEDSLTGIESAWRAGLRVIGAGPLPSGGDTGHADVWVTGLDAEEVLAWAREAMPARGPGAERADGDPTST</sequence>
<dbReference type="SFLD" id="SFLDS00003">
    <property type="entry name" value="Haloacid_Dehalogenase"/>
    <property type="match status" value="1"/>
</dbReference>
<dbReference type="NCBIfam" id="TIGR01509">
    <property type="entry name" value="HAD-SF-IA-v3"/>
    <property type="match status" value="1"/>
</dbReference>